<dbReference type="EMBL" id="SZPR01000008">
    <property type="protein sequence ID" value="TKT10561.1"/>
    <property type="molecule type" value="Genomic_DNA"/>
</dbReference>
<organism evidence="1 2">
    <name type="scientific">Streptomyces galbus</name>
    <dbReference type="NCBI Taxonomy" id="33898"/>
    <lineage>
        <taxon>Bacteria</taxon>
        <taxon>Bacillati</taxon>
        <taxon>Actinomycetota</taxon>
        <taxon>Actinomycetes</taxon>
        <taxon>Kitasatosporales</taxon>
        <taxon>Streptomycetaceae</taxon>
        <taxon>Streptomyces</taxon>
    </lineage>
</organism>
<name>A0A4U5X8L4_STRGB</name>
<reference evidence="1 2" key="1">
    <citation type="submission" date="2019-04" db="EMBL/GenBank/DDBJ databases">
        <title>Streptomyces lasaliensis sp.nov., an Actinomycete isolated from soil which produces the polyether antibiotic lasalocid.</title>
        <authorList>
            <person name="Erwin G."/>
            <person name="Haber C."/>
        </authorList>
    </citation>
    <scope>NUCLEOTIDE SEQUENCE [LARGE SCALE GENOMIC DNA]</scope>
    <source>
        <strain evidence="1 2">DSM 40089</strain>
    </source>
</reference>
<dbReference type="Proteomes" id="UP000308632">
    <property type="component" value="Unassembled WGS sequence"/>
</dbReference>
<accession>A0A4U5X8L4</accession>
<protein>
    <submittedName>
        <fullName evidence="1">Histidine phosphatase family protein</fullName>
    </submittedName>
</protein>
<gene>
    <name evidence="1" type="ORF">E4U92_06450</name>
</gene>
<proteinExistence type="predicted"/>
<comment type="caution">
    <text evidence="1">The sequence shown here is derived from an EMBL/GenBank/DDBJ whole genome shotgun (WGS) entry which is preliminary data.</text>
</comment>
<dbReference type="AlphaFoldDB" id="A0A4U5X8L4"/>
<evidence type="ECO:0000313" key="2">
    <source>
        <dbReference type="Proteomes" id="UP000308632"/>
    </source>
</evidence>
<dbReference type="CDD" id="cd07067">
    <property type="entry name" value="HP_PGM_like"/>
    <property type="match status" value="1"/>
</dbReference>
<sequence>MMRVMFANSGTVVLDLVPHCSSSPREEWSGDDDLRPLSDEGTRQARVLGEVFPPGIDAVYSSPALRCRQSVTPLAASAGVPVVADDRLREARGFAEPAAWTEGVFAPVGPSLGGAWAAGRAVGALVEIAARHDGGHVVACSHGDAIPAALAYLSAAHDCALPRVVGRGSWYRLRLEHGRLTMTGMRPSGPA</sequence>
<dbReference type="Gene3D" id="3.40.50.1240">
    <property type="entry name" value="Phosphoglycerate mutase-like"/>
    <property type="match status" value="1"/>
</dbReference>
<dbReference type="SMART" id="SM00855">
    <property type="entry name" value="PGAM"/>
    <property type="match status" value="1"/>
</dbReference>
<evidence type="ECO:0000313" key="1">
    <source>
        <dbReference type="EMBL" id="TKT10561.1"/>
    </source>
</evidence>
<dbReference type="InterPro" id="IPR029033">
    <property type="entry name" value="His_PPase_superfam"/>
</dbReference>
<dbReference type="SUPFAM" id="SSF53254">
    <property type="entry name" value="Phosphoglycerate mutase-like"/>
    <property type="match status" value="1"/>
</dbReference>
<dbReference type="InterPro" id="IPR013078">
    <property type="entry name" value="His_Pase_superF_clade-1"/>
</dbReference>
<dbReference type="Pfam" id="PF00300">
    <property type="entry name" value="His_Phos_1"/>
    <property type="match status" value="1"/>
</dbReference>